<organism evidence="2 3">
    <name type="scientific">Scomber scombrus</name>
    <name type="common">Atlantic mackerel</name>
    <name type="synonym">Scomber vernalis</name>
    <dbReference type="NCBI Taxonomy" id="13677"/>
    <lineage>
        <taxon>Eukaryota</taxon>
        <taxon>Metazoa</taxon>
        <taxon>Chordata</taxon>
        <taxon>Craniata</taxon>
        <taxon>Vertebrata</taxon>
        <taxon>Euteleostomi</taxon>
        <taxon>Actinopterygii</taxon>
        <taxon>Neopterygii</taxon>
        <taxon>Teleostei</taxon>
        <taxon>Neoteleostei</taxon>
        <taxon>Acanthomorphata</taxon>
        <taxon>Pelagiaria</taxon>
        <taxon>Scombriformes</taxon>
        <taxon>Scombridae</taxon>
        <taxon>Scomber</taxon>
    </lineage>
</organism>
<dbReference type="EMBL" id="CAWUFR010000131">
    <property type="protein sequence ID" value="CAK6969180.1"/>
    <property type="molecule type" value="Genomic_DNA"/>
</dbReference>
<accession>A0AAV1PC49</accession>
<reference evidence="2 3" key="1">
    <citation type="submission" date="2024-01" db="EMBL/GenBank/DDBJ databases">
        <authorList>
            <person name="Alioto T."/>
            <person name="Alioto T."/>
            <person name="Gomez Garrido J."/>
        </authorList>
    </citation>
    <scope>NUCLEOTIDE SEQUENCE [LARGE SCALE GENOMIC DNA]</scope>
</reference>
<gene>
    <name evidence="2" type="ORF">FSCOSCO3_A026630</name>
</gene>
<sequence length="284" mass="31240">MQSSGSEERSTFVPNVRLVTSYPSDIHARCKWYHGLEHAVIVLTDYKCLLSIVLQMEDDGDGRLASRLKKHKTVSTNPAREGTNDSSLSITGNTPASPLSSTTYHLTLDCLPPIHYGYEAQHTGVMTSGKSGELLTVELVKHLSLLGFAIYLVEDLTPPVPINKLESSIMRAKLSPAKVHLRRATSHNELYTNKLSAGNSQKLPAVVSHNLRSIRAFSITGEQNRAMDLMSSGGPLGRFGELELDLFASGEYAQCALWLPISTCPLLGVDTFSYRLWPKVLLYP</sequence>
<proteinExistence type="predicted"/>
<dbReference type="AlphaFoldDB" id="A0AAV1PC49"/>
<protein>
    <submittedName>
        <fullName evidence="2">Uncharacterized protein</fullName>
    </submittedName>
</protein>
<dbReference type="Proteomes" id="UP001314229">
    <property type="component" value="Unassembled WGS sequence"/>
</dbReference>
<name>A0AAV1PC49_SCOSC</name>
<keyword evidence="3" id="KW-1185">Reference proteome</keyword>
<feature type="region of interest" description="Disordered" evidence="1">
    <location>
        <begin position="73"/>
        <end position="94"/>
    </location>
</feature>
<evidence type="ECO:0000313" key="2">
    <source>
        <dbReference type="EMBL" id="CAK6969180.1"/>
    </source>
</evidence>
<evidence type="ECO:0000256" key="1">
    <source>
        <dbReference type="SAM" id="MobiDB-lite"/>
    </source>
</evidence>
<feature type="compositionally biased region" description="Polar residues" evidence="1">
    <location>
        <begin position="74"/>
        <end position="94"/>
    </location>
</feature>
<comment type="caution">
    <text evidence="2">The sequence shown here is derived from an EMBL/GenBank/DDBJ whole genome shotgun (WGS) entry which is preliminary data.</text>
</comment>
<evidence type="ECO:0000313" key="3">
    <source>
        <dbReference type="Proteomes" id="UP001314229"/>
    </source>
</evidence>